<accession>A0A9D1SL37</accession>
<dbReference type="EMBL" id="DVNI01000012">
    <property type="protein sequence ID" value="HIU63577.1"/>
    <property type="molecule type" value="Genomic_DNA"/>
</dbReference>
<comment type="cofactor">
    <cofactor evidence="1">
        <name>[4Fe-4S] cluster</name>
        <dbReference type="ChEBI" id="CHEBI:49883"/>
    </cofactor>
</comment>
<dbReference type="InterPro" id="IPR023867">
    <property type="entry name" value="Sulphatase_maturase_rSAM"/>
</dbReference>
<protein>
    <submittedName>
        <fullName evidence="8">Radical SAM protein</fullName>
    </submittedName>
</protein>
<dbReference type="PIRSF" id="PIRSF037420">
    <property type="entry name" value="PQQ_syn_pqqE"/>
    <property type="match status" value="1"/>
</dbReference>
<proteinExistence type="inferred from homology"/>
<dbReference type="SFLD" id="SFLDG01384">
    <property type="entry name" value="thioether_bond_formation_requi"/>
    <property type="match status" value="1"/>
</dbReference>
<dbReference type="Gene3D" id="3.20.20.70">
    <property type="entry name" value="Aldolase class I"/>
    <property type="match status" value="1"/>
</dbReference>
<reference evidence="8" key="2">
    <citation type="journal article" date="2021" name="PeerJ">
        <title>Extensive microbial diversity within the chicken gut microbiome revealed by metagenomics and culture.</title>
        <authorList>
            <person name="Gilroy R."/>
            <person name="Ravi A."/>
            <person name="Getino M."/>
            <person name="Pursley I."/>
            <person name="Horton D.L."/>
            <person name="Alikhan N.F."/>
            <person name="Baker D."/>
            <person name="Gharbi K."/>
            <person name="Hall N."/>
            <person name="Watson M."/>
            <person name="Adriaenssens E.M."/>
            <person name="Foster-Nyarko E."/>
            <person name="Jarju S."/>
            <person name="Secka A."/>
            <person name="Antonio M."/>
            <person name="Oren A."/>
            <person name="Chaudhuri R.R."/>
            <person name="La Ragione R."/>
            <person name="Hildebrand F."/>
            <person name="Pallen M.J."/>
        </authorList>
    </citation>
    <scope>NUCLEOTIDE SEQUENCE</scope>
    <source>
        <strain evidence="8">CHK160-1198</strain>
    </source>
</reference>
<evidence type="ECO:0000259" key="7">
    <source>
        <dbReference type="PROSITE" id="PS51918"/>
    </source>
</evidence>
<name>A0A9D1SL37_9FIRM</name>
<dbReference type="InterPro" id="IPR013785">
    <property type="entry name" value="Aldolase_TIM"/>
</dbReference>
<dbReference type="PANTHER" id="PTHR43273">
    <property type="entry name" value="ANAEROBIC SULFATASE-MATURATING ENZYME HOMOLOG ASLB-RELATED"/>
    <property type="match status" value="1"/>
</dbReference>
<keyword evidence="5" id="KW-0411">Iron-sulfur</keyword>
<reference evidence="8" key="1">
    <citation type="submission" date="2020-10" db="EMBL/GenBank/DDBJ databases">
        <authorList>
            <person name="Gilroy R."/>
        </authorList>
    </citation>
    <scope>NUCLEOTIDE SEQUENCE</scope>
    <source>
        <strain evidence="8">CHK160-1198</strain>
    </source>
</reference>
<dbReference type="GO" id="GO:0051536">
    <property type="term" value="F:iron-sulfur cluster binding"/>
    <property type="evidence" value="ECO:0007669"/>
    <property type="project" value="UniProtKB-KW"/>
</dbReference>
<organism evidence="8 9">
    <name type="scientific">Candidatus Avacidaminococcus intestinavium</name>
    <dbReference type="NCBI Taxonomy" id="2840684"/>
    <lineage>
        <taxon>Bacteria</taxon>
        <taxon>Bacillati</taxon>
        <taxon>Bacillota</taxon>
        <taxon>Negativicutes</taxon>
        <taxon>Acidaminococcales</taxon>
        <taxon>Acidaminococcaceae</taxon>
        <taxon>Acidaminococcaceae incertae sedis</taxon>
        <taxon>Candidatus Avacidaminococcus</taxon>
    </lineage>
</organism>
<dbReference type="SFLD" id="SFLDG01386">
    <property type="entry name" value="main_SPASM_domain-containing"/>
    <property type="match status" value="1"/>
</dbReference>
<evidence type="ECO:0000256" key="6">
    <source>
        <dbReference type="ARBA" id="ARBA00023601"/>
    </source>
</evidence>
<dbReference type="CDD" id="cd01335">
    <property type="entry name" value="Radical_SAM"/>
    <property type="match status" value="1"/>
</dbReference>
<evidence type="ECO:0000256" key="1">
    <source>
        <dbReference type="ARBA" id="ARBA00001966"/>
    </source>
</evidence>
<dbReference type="GO" id="GO:0016491">
    <property type="term" value="F:oxidoreductase activity"/>
    <property type="evidence" value="ECO:0007669"/>
    <property type="project" value="InterPro"/>
</dbReference>
<dbReference type="SFLD" id="SFLDG01072">
    <property type="entry name" value="dehydrogenase_like"/>
    <property type="match status" value="1"/>
</dbReference>
<dbReference type="InterPro" id="IPR017200">
    <property type="entry name" value="PqqE-like"/>
</dbReference>
<dbReference type="PANTHER" id="PTHR43273:SF3">
    <property type="entry name" value="ANAEROBIC SULFATASE-MATURATING ENZYME HOMOLOG ASLB-RELATED"/>
    <property type="match status" value="1"/>
</dbReference>
<sequence length="344" mass="38464">MIPEIKMLALSLTGKCNFACKYCYASEHLKQDMSVDTALKALQLITGKEKFILQFTGGEPLLNFECLKAIVLYVTANKLPAIMQLQTNGSLLTDEIAQFLFKYKVAIGLSLDGKPQMNDKLRKTKNGQGATTEIMQGFEVLRRNNIAVGITCVVTSENVNSLEDIVEFAYFLGNVRLIGFDLLRKQGRGTDLMPPTQKEMAGAMQRVYDKVLVMEKLTGLKIKIAQVERAENLRHHRNHCFAHCYAMNGEAAFVAPNGDIYACSSLVGFPEFYLGNVERGLDSILCNDIGERIKQDMNFCRQCEVFAECGGGCFSRWFGSDCQTSYASECIMKKAAIKWQQENN</sequence>
<dbReference type="NCBIfam" id="TIGR04085">
    <property type="entry name" value="rSAM_more_4Fe4S"/>
    <property type="match status" value="1"/>
</dbReference>
<dbReference type="AlphaFoldDB" id="A0A9D1SL37"/>
<comment type="similarity">
    <text evidence="6">Belongs to the radical SAM superfamily. Anaerobic sulfatase-maturating enzyme family.</text>
</comment>
<evidence type="ECO:0000256" key="4">
    <source>
        <dbReference type="ARBA" id="ARBA00023004"/>
    </source>
</evidence>
<dbReference type="PROSITE" id="PS51918">
    <property type="entry name" value="RADICAL_SAM"/>
    <property type="match status" value="1"/>
</dbReference>
<evidence type="ECO:0000313" key="8">
    <source>
        <dbReference type="EMBL" id="HIU63577.1"/>
    </source>
</evidence>
<dbReference type="SFLD" id="SFLDS00029">
    <property type="entry name" value="Radical_SAM"/>
    <property type="match status" value="1"/>
</dbReference>
<dbReference type="Proteomes" id="UP000824099">
    <property type="component" value="Unassembled WGS sequence"/>
</dbReference>
<dbReference type="Pfam" id="PF13186">
    <property type="entry name" value="SPASM"/>
    <property type="match status" value="1"/>
</dbReference>
<keyword evidence="4" id="KW-0408">Iron</keyword>
<dbReference type="SFLD" id="SFLDG01067">
    <property type="entry name" value="SPASM/twitch_domain_containing"/>
    <property type="match status" value="1"/>
</dbReference>
<dbReference type="InterPro" id="IPR023885">
    <property type="entry name" value="4Fe4S-binding_SPASM_dom"/>
</dbReference>
<dbReference type="InterPro" id="IPR058240">
    <property type="entry name" value="rSAM_sf"/>
</dbReference>
<dbReference type="Pfam" id="PF04055">
    <property type="entry name" value="Radical_SAM"/>
    <property type="match status" value="1"/>
</dbReference>
<feature type="domain" description="Radical SAM core" evidence="7">
    <location>
        <begin position="1"/>
        <end position="221"/>
    </location>
</feature>
<keyword evidence="2" id="KW-0949">S-adenosyl-L-methionine</keyword>
<dbReference type="GO" id="GO:0046872">
    <property type="term" value="F:metal ion binding"/>
    <property type="evidence" value="ECO:0007669"/>
    <property type="project" value="UniProtKB-KW"/>
</dbReference>
<dbReference type="SUPFAM" id="SSF102114">
    <property type="entry name" value="Radical SAM enzymes"/>
    <property type="match status" value="1"/>
</dbReference>
<keyword evidence="3" id="KW-0479">Metal-binding</keyword>
<comment type="caution">
    <text evidence="8">The sequence shown here is derived from an EMBL/GenBank/DDBJ whole genome shotgun (WGS) entry which is preliminary data.</text>
</comment>
<evidence type="ECO:0000256" key="5">
    <source>
        <dbReference type="ARBA" id="ARBA00023014"/>
    </source>
</evidence>
<gene>
    <name evidence="8" type="ORF">IAB06_00865</name>
</gene>
<dbReference type="InterPro" id="IPR007197">
    <property type="entry name" value="rSAM"/>
</dbReference>
<evidence type="ECO:0000256" key="2">
    <source>
        <dbReference type="ARBA" id="ARBA00022691"/>
    </source>
</evidence>
<evidence type="ECO:0000313" key="9">
    <source>
        <dbReference type="Proteomes" id="UP000824099"/>
    </source>
</evidence>
<evidence type="ECO:0000256" key="3">
    <source>
        <dbReference type="ARBA" id="ARBA00022723"/>
    </source>
</evidence>